<name>Q74N35_NANEQ</name>
<dbReference type="HOGENOM" id="CLU_2353271_0_0_2"/>
<accession>Q74N35</accession>
<keyword evidence="1" id="KW-0812">Transmembrane</keyword>
<reference evidence="2 3" key="1">
    <citation type="journal article" date="2003" name="Proc. Natl. Acad. Sci. U.S.A.">
        <title>The genome of Nanoarchaeum equitans: insights into early archaeal evolution and derived parasitism.</title>
        <authorList>
            <person name="Waters E."/>
            <person name="Hohn M.J."/>
            <person name="Ahel I."/>
            <person name="Graham D.E."/>
            <person name="Adams M.D."/>
            <person name="Barnstead M."/>
            <person name="Beeson K.Y."/>
            <person name="Bibbs L."/>
            <person name="Bolanos R."/>
            <person name="Keller M."/>
            <person name="Kretz K."/>
            <person name="Lin X."/>
            <person name="Mathur E."/>
            <person name="Ni J."/>
            <person name="Podar M."/>
            <person name="Richardson T."/>
            <person name="Sutton G.G."/>
            <person name="Simon M."/>
            <person name="Soll D."/>
            <person name="Stetter K.O."/>
            <person name="Short J.M."/>
            <person name="Noordewier M."/>
        </authorList>
    </citation>
    <scope>NUCLEOTIDE SEQUENCE [LARGE SCALE GENOMIC DNA]</scope>
    <source>
        <strain evidence="2 3">Kin4-M</strain>
    </source>
</reference>
<evidence type="ECO:0000313" key="3">
    <source>
        <dbReference type="Proteomes" id="UP000000578"/>
    </source>
</evidence>
<keyword evidence="1" id="KW-0472">Membrane</keyword>
<dbReference type="AlphaFoldDB" id="Q74N35"/>
<dbReference type="BioCyc" id="NEQU228908:GJB6-441-MONOMER"/>
<evidence type="ECO:0000256" key="1">
    <source>
        <dbReference type="SAM" id="Phobius"/>
    </source>
</evidence>
<dbReference type="STRING" id="228908.NEQ413"/>
<gene>
    <name evidence="2" type="ordered locus">NEQ413</name>
</gene>
<organism evidence="2 3">
    <name type="scientific">Nanoarchaeum equitans (strain Kin4-M)</name>
    <dbReference type="NCBI Taxonomy" id="228908"/>
    <lineage>
        <taxon>Archaea</taxon>
        <taxon>Nanobdellota</taxon>
        <taxon>Candidatus Nanoarchaeia</taxon>
        <taxon>Nanoarchaeales</taxon>
        <taxon>Nanoarchaeaceae</taxon>
        <taxon>Nanoarchaeum</taxon>
    </lineage>
</organism>
<keyword evidence="3" id="KW-1185">Reference proteome</keyword>
<dbReference type="Proteomes" id="UP000000578">
    <property type="component" value="Chromosome"/>
</dbReference>
<evidence type="ECO:0000313" key="2">
    <source>
        <dbReference type="EMBL" id="AAR39258.1"/>
    </source>
</evidence>
<keyword evidence="1" id="KW-1133">Transmembrane helix</keyword>
<dbReference type="EnsemblBacteria" id="AAR39258">
    <property type="protein sequence ID" value="AAR39258"/>
    <property type="gene ID" value="NEQ413"/>
</dbReference>
<proteinExistence type="predicted"/>
<feature type="transmembrane region" description="Helical" evidence="1">
    <location>
        <begin position="21"/>
        <end position="48"/>
    </location>
</feature>
<protein>
    <submittedName>
        <fullName evidence="2">NEQ413</fullName>
    </submittedName>
</protein>
<dbReference type="EMBL" id="AE017199">
    <property type="protein sequence ID" value="AAR39258.1"/>
    <property type="molecule type" value="Genomic_DNA"/>
</dbReference>
<dbReference type="KEGG" id="neq:NEQ413"/>
<sequence length="96" mass="10946">MMKKKFEEALTKFEEFGLVTLALAFVFLVLVLYPLFMGVAFAFVGLVFNNIPYAHNAIVYTLKQFGLDFTNKLDYLGFFAGVLLAYLSILVGEFRR</sequence>
<feature type="transmembrane region" description="Helical" evidence="1">
    <location>
        <begin position="75"/>
        <end position="94"/>
    </location>
</feature>